<feature type="compositionally biased region" description="Polar residues" evidence="1">
    <location>
        <begin position="29"/>
        <end position="45"/>
    </location>
</feature>
<feature type="region of interest" description="Disordered" evidence="1">
    <location>
        <begin position="110"/>
        <end position="140"/>
    </location>
</feature>
<name>A0A1G8BNG2_9BURK</name>
<reference evidence="2 3" key="1">
    <citation type="submission" date="2016-10" db="EMBL/GenBank/DDBJ databases">
        <authorList>
            <person name="de Groot N.N."/>
        </authorList>
    </citation>
    <scope>NUCLEOTIDE SEQUENCE [LARGE SCALE GENOMIC DNA]</scope>
    <source>
        <strain evidence="2 3">LMG 2247</strain>
    </source>
</reference>
<evidence type="ECO:0000313" key="2">
    <source>
        <dbReference type="EMBL" id="SDH34757.1"/>
    </source>
</evidence>
<feature type="region of interest" description="Disordered" evidence="1">
    <location>
        <begin position="1"/>
        <end position="67"/>
    </location>
</feature>
<gene>
    <name evidence="2" type="ORF">SAMN05216466_109107</name>
</gene>
<evidence type="ECO:0000313" key="3">
    <source>
        <dbReference type="Proteomes" id="UP000199706"/>
    </source>
</evidence>
<feature type="region of interest" description="Disordered" evidence="1">
    <location>
        <begin position="282"/>
        <end position="350"/>
    </location>
</feature>
<dbReference type="AlphaFoldDB" id="A0A1G8BNG2"/>
<accession>A0A1G8BNG2</accession>
<dbReference type="EMBL" id="FNCJ01000009">
    <property type="protein sequence ID" value="SDH34757.1"/>
    <property type="molecule type" value="Genomic_DNA"/>
</dbReference>
<feature type="compositionally biased region" description="Low complexity" evidence="1">
    <location>
        <begin position="10"/>
        <end position="28"/>
    </location>
</feature>
<evidence type="ECO:0000256" key="1">
    <source>
        <dbReference type="SAM" id="MobiDB-lite"/>
    </source>
</evidence>
<sequence length="350" mass="36171">MTPSSIGANQATPTSQPSTSSASEPTASNQNATTPSPTPTGNATLGQLAILRRSNSMENVHSPERGVSSAMRVSIQVGQGEPQVEYSAAYLNRGVANGGVLRHDTYDTLNPESGGTQVGGIHPNDEGRRARSPARLPDGRRAADTAKSMHDAEVHMLSDGVPRARRLMAGAERTAPWQVQVEYHGNFGPCGQSEDVGCKGRLAKSSKTLESQFLEKAPPGSTFKAMSVYTSYQDTTRGQNPSVPTRYGYPGIRPNMKYGEENHDYNVRAHTILDTSKPAASGAAATNASTSNSASSSTSNASANAATSSATASSPAAGSSANTSNAPANAATNAPKPSWANIAAGKKPAG</sequence>
<proteinExistence type="predicted"/>
<organism evidence="2 3">
    <name type="scientific">Paraburkholderia phenazinium</name>
    <dbReference type="NCBI Taxonomy" id="60549"/>
    <lineage>
        <taxon>Bacteria</taxon>
        <taxon>Pseudomonadati</taxon>
        <taxon>Pseudomonadota</taxon>
        <taxon>Betaproteobacteria</taxon>
        <taxon>Burkholderiales</taxon>
        <taxon>Burkholderiaceae</taxon>
        <taxon>Paraburkholderia</taxon>
    </lineage>
</organism>
<dbReference type="Proteomes" id="UP000199706">
    <property type="component" value="Unassembled WGS sequence"/>
</dbReference>
<protein>
    <submittedName>
        <fullName evidence="2">Uncharacterized protein</fullName>
    </submittedName>
</protein>
<feature type="compositionally biased region" description="Low complexity" evidence="1">
    <location>
        <begin position="282"/>
        <end position="338"/>
    </location>
</feature>